<evidence type="ECO:0000259" key="2">
    <source>
        <dbReference type="Pfam" id="PF14021"/>
    </source>
</evidence>
<feature type="region of interest" description="Disordered" evidence="1">
    <location>
        <begin position="371"/>
        <end position="943"/>
    </location>
</feature>
<sequence>MTPERLTEEEQLALEQQCCRVLARLAPRDWQEIHFEVCAVHGTVAHGLEAVLTDSTVVPGLMPEEVLALLGELRERMYQPGRGTWFAVVGHLATPNQARFRYELDEEPRWDSEEPTAADYAADLARFPRDPAATPEWLRRKVDGTGGPGEPPAAPDTPGAPELLASGNAPALPAAPSSRSTSAPPEVAASRDVSVPGKAVPAGEAAPAAGGATVAIPETGPLNEPQQRALLGRIAGELRKLAPPGWHRLRAIAQVVGYHTEFGLDAVDEAGAARPLEMPRPVALALLRMRSGMYEPGRGTWFRARLRITADGGVSVGFDHEEEPRWGRPPTVRDVAEELRLFPLPEHRLPAWLAGLRRPDSAAGVQNALPERAGRFDPPAEPSAVRQSAAGGAESTGQFDPVAERPATQDIAPAGGTDAAERFQPAAERSAAHESTRAHRADPDGRFDPRTDRPAMPEPAPTGGSQPVGRFEAAAGLPALQERSQTGGSQATGQFDSVAEHSLEQQPTPASGAGDRDQLHPAERPDISRGPAADSADGRSGTAAVTPSFTPAFPESGSELTTPFERLTEKTPADPGIRMPAESTSAAPSAGQPSTPEVFTDPAHAGGSGSRDAADESISATEPDERPTHRAAAFSEDLARESPASDPERLSSRHAELFDPPTPRFPSGTGATGTSDRPCDPDAAHDDHPELPSSDARGVSSAVPGDPETSLSLSAERPGGRETASVPHAGSFPGQPGETSPAAADENSAGRHAWPPVDRAPDSLGITGSGEVADAPPSGSPGPSSSVPEGEQAFTSPVGFTEPGADSTPNEVPAPDRAVSSAERNSRRQGDLEVEPSLENSEVPPEKHRFIPETDPLPGRRSGPSHGAKEPDSPVEREETLLRSEPIFPPGVPAEPPVAGARPRRRRAASDPADERPPASGVPRAPAGTGGRRRARNTEPTTAEEVWPVLPLPGEPPLALYRDKRIATLPPDTEVDRFGTATGNVVYAAATPYRERSLPGHWARRRYRVYRLRQFVEVVTGTAVPWLGQPGGGTAYVLPKPVGELLAEGVLVEIDAATTRPPAPR</sequence>
<feature type="compositionally biased region" description="Low complexity" evidence="1">
    <location>
        <begin position="156"/>
        <end position="185"/>
    </location>
</feature>
<dbReference type="SUPFAM" id="SSF160424">
    <property type="entry name" value="BH3703-like"/>
    <property type="match status" value="2"/>
</dbReference>
<feature type="compositionally biased region" description="Basic and acidic residues" evidence="1">
    <location>
        <begin position="677"/>
        <end position="690"/>
    </location>
</feature>
<dbReference type="Proteomes" id="UP000637578">
    <property type="component" value="Unassembled WGS sequence"/>
</dbReference>
<dbReference type="GO" id="GO:0050135">
    <property type="term" value="F:NADP+ nucleosidase activity"/>
    <property type="evidence" value="ECO:0007669"/>
    <property type="project" value="InterPro"/>
</dbReference>
<accession>A0A8J3FVL8</accession>
<reference evidence="3" key="2">
    <citation type="submission" date="2020-09" db="EMBL/GenBank/DDBJ databases">
        <authorList>
            <person name="Sun Q."/>
            <person name="Zhou Y."/>
        </authorList>
    </citation>
    <scope>NUCLEOTIDE SEQUENCE</scope>
    <source>
        <strain evidence="3">CGMCC 4.5737</strain>
    </source>
</reference>
<protein>
    <recommendedName>
        <fullName evidence="2">TNT domain-containing protein</fullName>
    </recommendedName>
</protein>
<feature type="compositionally biased region" description="Basic and acidic residues" evidence="1">
    <location>
        <begin position="646"/>
        <end position="657"/>
    </location>
</feature>
<feature type="compositionally biased region" description="Polar residues" evidence="1">
    <location>
        <begin position="482"/>
        <end position="495"/>
    </location>
</feature>
<feature type="domain" description="TNT" evidence="2">
    <location>
        <begin position="968"/>
        <end position="1054"/>
    </location>
</feature>
<gene>
    <name evidence="3" type="ORF">GCM10012275_32780</name>
</gene>
<dbReference type="PANTHER" id="PTHR42059">
    <property type="entry name" value="TNT DOMAIN-CONTAINING PROTEIN"/>
    <property type="match status" value="1"/>
</dbReference>
<dbReference type="InterPro" id="IPR053024">
    <property type="entry name" value="Fungal_surface_NADase"/>
</dbReference>
<dbReference type="PANTHER" id="PTHR42059:SF1">
    <property type="entry name" value="TNT DOMAIN-CONTAINING PROTEIN"/>
    <property type="match status" value="1"/>
</dbReference>
<dbReference type="RefSeq" id="WP_189058544.1">
    <property type="nucleotide sequence ID" value="NZ_BMMK01000014.1"/>
</dbReference>
<keyword evidence="4" id="KW-1185">Reference proteome</keyword>
<feature type="compositionally biased region" description="Basic and acidic residues" evidence="1">
    <location>
        <begin position="430"/>
        <end position="455"/>
    </location>
</feature>
<feature type="compositionally biased region" description="Low complexity" evidence="1">
    <location>
        <begin position="195"/>
        <end position="206"/>
    </location>
</feature>
<feature type="compositionally biased region" description="Basic and acidic residues" evidence="1">
    <location>
        <begin position="514"/>
        <end position="527"/>
    </location>
</feature>
<feature type="compositionally biased region" description="Polar residues" evidence="1">
    <location>
        <begin position="582"/>
        <end position="597"/>
    </location>
</feature>
<feature type="compositionally biased region" description="Basic and acidic residues" evidence="1">
    <location>
        <begin position="867"/>
        <end position="882"/>
    </location>
</feature>
<proteinExistence type="predicted"/>
<evidence type="ECO:0000313" key="4">
    <source>
        <dbReference type="Proteomes" id="UP000637578"/>
    </source>
</evidence>
<comment type="caution">
    <text evidence="3">The sequence shown here is derived from an EMBL/GenBank/DDBJ whole genome shotgun (WGS) entry which is preliminary data.</text>
</comment>
<feature type="compositionally biased region" description="Pro residues" evidence="1">
    <location>
        <begin position="887"/>
        <end position="896"/>
    </location>
</feature>
<reference evidence="3" key="1">
    <citation type="journal article" date="2014" name="Int. J. Syst. Evol. Microbiol.">
        <title>Complete genome sequence of Corynebacterium casei LMG S-19264T (=DSM 44701T), isolated from a smear-ripened cheese.</title>
        <authorList>
            <consortium name="US DOE Joint Genome Institute (JGI-PGF)"/>
            <person name="Walter F."/>
            <person name="Albersmeier A."/>
            <person name="Kalinowski J."/>
            <person name="Ruckert C."/>
        </authorList>
    </citation>
    <scope>NUCLEOTIDE SEQUENCE</scope>
    <source>
        <strain evidence="3">CGMCC 4.5737</strain>
    </source>
</reference>
<name>A0A8J3FVL8_9PSEU</name>
<dbReference type="InterPro" id="IPR036170">
    <property type="entry name" value="YezG-like_sf"/>
</dbReference>
<dbReference type="Pfam" id="PF14021">
    <property type="entry name" value="TNT"/>
    <property type="match status" value="1"/>
</dbReference>
<dbReference type="EMBL" id="BMMK01000014">
    <property type="protein sequence ID" value="GGM59088.1"/>
    <property type="molecule type" value="Genomic_DNA"/>
</dbReference>
<evidence type="ECO:0000313" key="3">
    <source>
        <dbReference type="EMBL" id="GGM59088.1"/>
    </source>
</evidence>
<dbReference type="InterPro" id="IPR025331">
    <property type="entry name" value="TNT"/>
</dbReference>
<organism evidence="3 4">
    <name type="scientific">Longimycelium tulufanense</name>
    <dbReference type="NCBI Taxonomy" id="907463"/>
    <lineage>
        <taxon>Bacteria</taxon>
        <taxon>Bacillati</taxon>
        <taxon>Actinomycetota</taxon>
        <taxon>Actinomycetes</taxon>
        <taxon>Pseudonocardiales</taxon>
        <taxon>Pseudonocardiaceae</taxon>
        <taxon>Longimycelium</taxon>
    </lineage>
</organism>
<dbReference type="AlphaFoldDB" id="A0A8J3FVL8"/>
<feature type="region of interest" description="Disordered" evidence="1">
    <location>
        <begin position="124"/>
        <end position="206"/>
    </location>
</feature>
<evidence type="ECO:0000256" key="1">
    <source>
        <dbReference type="SAM" id="MobiDB-lite"/>
    </source>
</evidence>